<protein>
    <submittedName>
        <fullName evidence="2">VP2</fullName>
    </submittedName>
</protein>
<feature type="compositionally biased region" description="Acidic residues" evidence="1">
    <location>
        <begin position="67"/>
        <end position="78"/>
    </location>
</feature>
<dbReference type="InterPro" id="IPR003433">
    <property type="entry name" value="Capsid_VP4_densovirus"/>
</dbReference>
<dbReference type="GO" id="GO:0005198">
    <property type="term" value="F:structural molecule activity"/>
    <property type="evidence" value="ECO:0007669"/>
    <property type="project" value="InterPro"/>
</dbReference>
<feature type="compositionally biased region" description="Basic and acidic residues" evidence="1">
    <location>
        <begin position="43"/>
        <end position="55"/>
    </location>
</feature>
<name>A0A8A4XE69_9VIRU</name>
<feature type="region of interest" description="Disordered" evidence="1">
    <location>
        <begin position="37"/>
        <end position="146"/>
    </location>
</feature>
<dbReference type="EMBL" id="MW046509">
    <property type="protein sequence ID" value="QTE03940.1"/>
    <property type="molecule type" value="Genomic_DNA"/>
</dbReference>
<organism evidence="2">
    <name type="scientific">Tarsiger cyanurus ambidensovirus</name>
    <dbReference type="NCBI Taxonomy" id="2794449"/>
    <lineage>
        <taxon>Viruses</taxon>
        <taxon>Monodnaviria</taxon>
        <taxon>Shotokuvirae</taxon>
        <taxon>Cossaviricota</taxon>
        <taxon>Quintoviricetes</taxon>
        <taxon>Piccovirales</taxon>
        <taxon>Parvoviridae</taxon>
        <taxon>Densovirinae</taxon>
        <taxon>Ambidensovirus</taxon>
    </lineage>
</organism>
<proteinExistence type="predicted"/>
<evidence type="ECO:0000313" key="2">
    <source>
        <dbReference type="EMBL" id="QTE03940.1"/>
    </source>
</evidence>
<sequence>MVWKNIHPSEKPNWDSLHEGQRRYAVEQYNLALVRRGLPVDHPVPEKEEAPREDSGAAPELSAEEQQVIDDFDTDLLDDDHHSMAPPIGGTRSAEADSPSAPVAKKAKGPKADKRKADSMGSTSLPGTAMDQGGGGGGGDDGRSTVRQVALPNPTLSIHPHVRHYRKVHRFLTYGLSYRVMMSNYAGDPATQVAGADLIILTTPLAMVPWDKPYLYLNPSEFNALPTGSHIGACRVTVIARNVRIAFPTNETASKLATLNQNKDVMYAIGLNKNVHAVDLQYTVKEMKPQTSKEYTANDEQLLANRFYGDKITKDSTNVPHHQVGLPIPLPWYATIPHMLRTGVDEGWPCLQAYYRDMDADTVVGKELCSVEYHPKMGHIKAPQAAIYQTNKYKGSTVGFAQEYTIPRNGMKFIPQQTTVTVDAEGQVASYTETNRTVKEEVPTAFDWYLEPIEKSQFMSQGIFGAGDTQAQDSLHIGIQPVQAITPGTGGTDQTIAQYTDCQAYFEVICEAEVNTSYPTPYPLFPVTHVTEHGVTFFANNPPDHRSKAMINGLYQVNVD</sequence>
<evidence type="ECO:0000256" key="1">
    <source>
        <dbReference type="SAM" id="MobiDB-lite"/>
    </source>
</evidence>
<dbReference type="InterPro" id="IPR016184">
    <property type="entry name" value="Capsid/spike_ssDNA_virus"/>
</dbReference>
<dbReference type="Pfam" id="PF02336">
    <property type="entry name" value="Denso_VP4"/>
    <property type="match status" value="1"/>
</dbReference>
<reference evidence="2" key="1">
    <citation type="submission" date="2020-09" db="EMBL/GenBank/DDBJ databases">
        <title>Parvovirus dark matter in the feces of wild birds.</title>
        <authorList>
            <person name="Dai Z."/>
            <person name="Yang S."/>
            <person name="Zhang W."/>
        </authorList>
    </citation>
    <scope>NUCLEOTIDE SEQUENCE</scope>
    <source>
        <strain evidence="2">Rfb94par03</strain>
    </source>
</reference>
<dbReference type="SUPFAM" id="SSF88645">
    <property type="entry name" value="ssDNA viruses"/>
    <property type="match status" value="1"/>
</dbReference>
<accession>A0A8A4XE69</accession>